<dbReference type="InterPro" id="IPR008930">
    <property type="entry name" value="Terpenoid_cyclase/PrenylTrfase"/>
</dbReference>
<dbReference type="STRING" id="525146.Ddes_1014"/>
<dbReference type="CDD" id="cd02440">
    <property type="entry name" value="AdoMet_MTases"/>
    <property type="match status" value="1"/>
</dbReference>
<dbReference type="SUPFAM" id="SSF53335">
    <property type="entry name" value="S-adenosyl-L-methionine-dependent methyltransferases"/>
    <property type="match status" value="1"/>
</dbReference>
<dbReference type="GO" id="GO:0047355">
    <property type="term" value="F:CDP-glycerol glycerophosphotransferase activity"/>
    <property type="evidence" value="ECO:0007669"/>
    <property type="project" value="InterPro"/>
</dbReference>
<organism evidence="1">
    <name type="scientific">Desulfovibrio desulfuricans (strain ATCC 27774 / DSM 6949 / MB)</name>
    <dbReference type="NCBI Taxonomy" id="525146"/>
    <lineage>
        <taxon>Bacteria</taxon>
        <taxon>Pseudomonadati</taxon>
        <taxon>Thermodesulfobacteriota</taxon>
        <taxon>Desulfovibrionia</taxon>
        <taxon>Desulfovibrionales</taxon>
        <taxon>Desulfovibrionaceae</taxon>
        <taxon>Desulfovibrio</taxon>
    </lineage>
</organism>
<name>B8IZJ4_DESDA</name>
<dbReference type="Gene3D" id="1.50.10.20">
    <property type="match status" value="1"/>
</dbReference>
<dbReference type="HOGENOM" id="CLU_008565_0_0_7"/>
<dbReference type="Gene3D" id="3.40.50.150">
    <property type="entry name" value="Vaccinia Virus protein VP39"/>
    <property type="match status" value="1"/>
</dbReference>
<dbReference type="SUPFAM" id="SSF53756">
    <property type="entry name" value="UDP-Glycosyltransferase/glycogen phosphorylase"/>
    <property type="match status" value="1"/>
</dbReference>
<accession>B8IZJ4</accession>
<dbReference type="InterPro" id="IPR043148">
    <property type="entry name" value="TagF_C"/>
</dbReference>
<sequence length="1155" mass="127018">MASLRNATSEVEFYLVDAFEIFHYLPVCQELVRRGVKATIVAEPCSINTSGNWFDYNTAVKILEKNGIDYSAECNPDTLVAITTQMSSVLRKYKNYKINLPYGISLIKSGFSLNDRSCRGFDAKIVHGLFSKNNLLRYMDQDALHPVGYPKHDSYFKNKPQKNALLQQFGIETDKPVIVYLPTYDDDASIAMFGDEIGSLRDRFYILTKPHHCTARLPEKKHDLDRLYAISDKVLDGNISFSDVCSCADFYIADAKSGAALESLYLNYKQAVFLTPREGNILDLFYPEFFEVAHVINANGLLSASVEKIFTKNASVDAGDLEYFLGQRDGYSSERAANIIMKYCQLCVGEKMAAATKNSTVATMCSGSSPVSGNAGEDSSARKAIDWLHAHSLHGGVNVSHTNTVSYPEVTGYLIPTLLQWGEPQLAMRYARWLLTVQRADGSFSGPGMATPFAFDTGQIIRGLAAIAPYLPEAEAALQKACDWVIATATPAGRLALPESLSGWCLPGGRGYVNEAIHLYVLPGLVTAGDVLNRPKYMHFVQRSLHYYITHCNLTNFLAPNMLLHFYCYIQEALFDLGAEDICRLGMRVLEDIQDDRGVVPAYANVSWICSPGLIQAALVWLKLQDTTHALPALHLARSLQTASGGFPGSVGEGAEYFPDEELSWAAKFYLDALQQYEHHGVFSEQSSPVAVYDQGIHIFSEKEIPIIDLEQKAIKHLESEARLMAQSGSSTTEGALGTVPTLLDWGRREQALMLAESFARSASAPDVWHAPESLFHLGDLIRAFRQPEVLAQQGDAPLKQLCLNVFRRQRQNAHDVPGLFYCFSELLQAGTILHEKSWTDCACSWAARQNELPKQPASVNLVAESVAVGQLLLPANGLTLLRTIEESIGLPPQDRQMQQAYASIALALAEGAWTLGDDALGQAAFCRGLSALAGGTNSTLQTDIFDAGTARGFLNALSAMQRCRFALEFPQFQDDIASDDGRLLFVHDALPRTSEARILDLGTAKGRYLRRLRAMGLTAHMTAQDVHPSFFAFMPKGAAKGVGTVLRSGWEDASFDAVTLCEVLEHCIDLPAAVRELGRILADGGKLVIIDKNIDRLADWPGGIPPWEQWFDRKALAGLLGSNGFVVESIAANLPYENRRDGLFFGLSAVRTKA</sequence>
<proteinExistence type="predicted"/>
<dbReference type="Pfam" id="PF13489">
    <property type="entry name" value="Methyltransf_23"/>
    <property type="match status" value="1"/>
</dbReference>
<dbReference type="Gene3D" id="3.40.50.12580">
    <property type="match status" value="1"/>
</dbReference>
<dbReference type="SUPFAM" id="SSF48239">
    <property type="entry name" value="Terpenoid cyclases/Protein prenyltransferases"/>
    <property type="match status" value="1"/>
</dbReference>
<dbReference type="EMBL" id="CP001358">
    <property type="protein sequence ID" value="ACL48921.1"/>
    <property type="molecule type" value="Genomic_DNA"/>
</dbReference>
<reference evidence="1" key="1">
    <citation type="submission" date="2009-01" db="EMBL/GenBank/DDBJ databases">
        <title>Complete sequence of Desulfovibrio desulfuricans subsp. desulfuricans str. ATCC 27774.</title>
        <authorList>
            <consortium name="US DOE Joint Genome Institute"/>
            <person name="Lucas S."/>
            <person name="Copeland A."/>
            <person name="Lapidus A."/>
            <person name="Glavina del Rio T."/>
            <person name="Tice H."/>
            <person name="Bruce D."/>
            <person name="Goodwin L."/>
            <person name="Pitluck S."/>
            <person name="Sims D."/>
            <person name="Lu M."/>
            <person name="Kiss H."/>
            <person name="Meineke L."/>
            <person name="Brettin T."/>
            <person name="Detter J.C."/>
            <person name="Han C."/>
            <person name="Larimer F."/>
            <person name="Land M."/>
            <person name="Hauser L."/>
            <person name="Kyrpides N."/>
            <person name="Ovchinnikova G."/>
            <person name="Hazen T.C."/>
        </authorList>
    </citation>
    <scope>NUCLEOTIDE SEQUENCE [LARGE SCALE GENOMIC DNA]</scope>
    <source>
        <strain evidence="1">ATCC 27774</strain>
    </source>
</reference>
<gene>
    <name evidence="1" type="ordered locus">Ddes_1014</name>
</gene>
<protein>
    <submittedName>
        <fullName evidence="1">Methyltransferase type 11</fullName>
    </submittedName>
</protein>
<dbReference type="AlphaFoldDB" id="B8IZJ4"/>
<dbReference type="GO" id="GO:0008168">
    <property type="term" value="F:methyltransferase activity"/>
    <property type="evidence" value="ECO:0007669"/>
    <property type="project" value="UniProtKB-KW"/>
</dbReference>
<dbReference type="eggNOG" id="COG1657">
    <property type="taxonomic scope" value="Bacteria"/>
</dbReference>
<keyword evidence="1" id="KW-0489">Methyltransferase</keyword>
<dbReference type="eggNOG" id="COG2226">
    <property type="taxonomic scope" value="Bacteria"/>
</dbReference>
<dbReference type="KEGG" id="dds:Ddes_1014"/>
<dbReference type="Pfam" id="PF04464">
    <property type="entry name" value="Glyphos_transf"/>
    <property type="match status" value="1"/>
</dbReference>
<dbReference type="GO" id="GO:0032259">
    <property type="term" value="P:methylation"/>
    <property type="evidence" value="ECO:0007669"/>
    <property type="project" value="UniProtKB-KW"/>
</dbReference>
<dbReference type="InterPro" id="IPR007554">
    <property type="entry name" value="Glycerophosphate_synth"/>
</dbReference>
<dbReference type="GO" id="GO:0016020">
    <property type="term" value="C:membrane"/>
    <property type="evidence" value="ECO:0007669"/>
    <property type="project" value="InterPro"/>
</dbReference>
<keyword evidence="1" id="KW-0808">Transferase</keyword>
<dbReference type="InterPro" id="IPR029063">
    <property type="entry name" value="SAM-dependent_MTases_sf"/>
</dbReference>
<evidence type="ECO:0000313" key="1">
    <source>
        <dbReference type="EMBL" id="ACL48921.1"/>
    </source>
</evidence>